<comment type="caution">
    <text evidence="2">The sequence shown here is derived from an EMBL/GenBank/DDBJ whole genome shotgun (WGS) entry which is preliminary data.</text>
</comment>
<feature type="domain" description="Protein kinase" evidence="1">
    <location>
        <begin position="31"/>
        <end position="164"/>
    </location>
</feature>
<keyword evidence="3" id="KW-1185">Reference proteome</keyword>
<dbReference type="Gene3D" id="1.10.510.10">
    <property type="entry name" value="Transferase(Phosphotransferase) domain 1"/>
    <property type="match status" value="1"/>
</dbReference>
<proteinExistence type="predicted"/>
<reference evidence="2" key="1">
    <citation type="journal article" date="2020" name="Nat. Commun.">
        <title>Large-scale genome sequencing of mycorrhizal fungi provides insights into the early evolution of symbiotic traits.</title>
        <authorList>
            <person name="Miyauchi S."/>
            <person name="Kiss E."/>
            <person name="Kuo A."/>
            <person name="Drula E."/>
            <person name="Kohler A."/>
            <person name="Sanchez-Garcia M."/>
            <person name="Morin E."/>
            <person name="Andreopoulos B."/>
            <person name="Barry K.W."/>
            <person name="Bonito G."/>
            <person name="Buee M."/>
            <person name="Carver A."/>
            <person name="Chen C."/>
            <person name="Cichocki N."/>
            <person name="Clum A."/>
            <person name="Culley D."/>
            <person name="Crous P.W."/>
            <person name="Fauchery L."/>
            <person name="Girlanda M."/>
            <person name="Hayes R.D."/>
            <person name="Keri Z."/>
            <person name="LaButti K."/>
            <person name="Lipzen A."/>
            <person name="Lombard V."/>
            <person name="Magnuson J."/>
            <person name="Maillard F."/>
            <person name="Murat C."/>
            <person name="Nolan M."/>
            <person name="Ohm R.A."/>
            <person name="Pangilinan J."/>
            <person name="Pereira M.F."/>
            <person name="Perotto S."/>
            <person name="Peter M."/>
            <person name="Pfister S."/>
            <person name="Riley R."/>
            <person name="Sitrit Y."/>
            <person name="Stielow J.B."/>
            <person name="Szollosi G."/>
            <person name="Zifcakova L."/>
            <person name="Stursova M."/>
            <person name="Spatafora J.W."/>
            <person name="Tedersoo L."/>
            <person name="Vaario L.M."/>
            <person name="Yamada A."/>
            <person name="Yan M."/>
            <person name="Wang P."/>
            <person name="Xu J."/>
            <person name="Bruns T."/>
            <person name="Baldrian P."/>
            <person name="Vilgalys R."/>
            <person name="Dunand C."/>
            <person name="Henrissat B."/>
            <person name="Grigoriev I.V."/>
            <person name="Hibbett D."/>
            <person name="Nagy L.G."/>
            <person name="Martin F.M."/>
        </authorList>
    </citation>
    <scope>NUCLEOTIDE SEQUENCE</scope>
    <source>
        <strain evidence="2">UP504</strain>
    </source>
</reference>
<name>A0A9P6DDI7_9AGAM</name>
<dbReference type="Pfam" id="PF07714">
    <property type="entry name" value="PK_Tyr_Ser-Thr"/>
    <property type="match status" value="1"/>
</dbReference>
<evidence type="ECO:0000313" key="3">
    <source>
        <dbReference type="Proteomes" id="UP000886523"/>
    </source>
</evidence>
<dbReference type="InterPro" id="IPR051681">
    <property type="entry name" value="Ser/Thr_Kinases-Pseudokinases"/>
</dbReference>
<dbReference type="InterPro" id="IPR011009">
    <property type="entry name" value="Kinase-like_dom_sf"/>
</dbReference>
<dbReference type="EMBL" id="MU129926">
    <property type="protein sequence ID" value="KAF9502581.1"/>
    <property type="molecule type" value="Genomic_DNA"/>
</dbReference>
<dbReference type="PROSITE" id="PS50011">
    <property type="entry name" value="PROTEIN_KINASE_DOM"/>
    <property type="match status" value="1"/>
</dbReference>
<dbReference type="Proteomes" id="UP000886523">
    <property type="component" value="Unassembled WGS sequence"/>
</dbReference>
<dbReference type="GO" id="GO:0005524">
    <property type="term" value="F:ATP binding"/>
    <property type="evidence" value="ECO:0007669"/>
    <property type="project" value="InterPro"/>
</dbReference>
<dbReference type="InterPro" id="IPR000719">
    <property type="entry name" value="Prot_kinase_dom"/>
</dbReference>
<evidence type="ECO:0000313" key="2">
    <source>
        <dbReference type="EMBL" id="KAF9502581.1"/>
    </source>
</evidence>
<dbReference type="OrthoDB" id="1924919at2759"/>
<protein>
    <recommendedName>
        <fullName evidence="1">Protein kinase domain-containing protein</fullName>
    </recommendedName>
</protein>
<dbReference type="InterPro" id="IPR001245">
    <property type="entry name" value="Ser-Thr/Tyr_kinase_cat_dom"/>
</dbReference>
<sequence length="164" mass="18105">MVSGSGAGPDVKPSTCGAEDTLPEPLSGVMVESLFPAGGGSYGTVLKGSWKSRPIALKSVGPADKPEIAHKRFKGEMNIWRILQHRNVLPFFGHHVDDNGAMYMISPWCQHGDIKNYLRMFPTADREMLVLQLLHGLEYLHEQGLLHGDLRGTIFSSRMITKYG</sequence>
<dbReference type="PANTHER" id="PTHR44329">
    <property type="entry name" value="SERINE/THREONINE-PROTEIN KINASE TNNI3K-RELATED"/>
    <property type="match status" value="1"/>
</dbReference>
<dbReference type="GO" id="GO:0004674">
    <property type="term" value="F:protein serine/threonine kinase activity"/>
    <property type="evidence" value="ECO:0007669"/>
    <property type="project" value="TreeGrafter"/>
</dbReference>
<dbReference type="SMART" id="SM00220">
    <property type="entry name" value="S_TKc"/>
    <property type="match status" value="1"/>
</dbReference>
<gene>
    <name evidence="2" type="ORF">BS47DRAFT_1490683</name>
</gene>
<dbReference type="AlphaFoldDB" id="A0A9P6DDI7"/>
<dbReference type="SUPFAM" id="SSF56112">
    <property type="entry name" value="Protein kinase-like (PK-like)"/>
    <property type="match status" value="1"/>
</dbReference>
<accession>A0A9P6DDI7</accession>
<evidence type="ECO:0000259" key="1">
    <source>
        <dbReference type="PROSITE" id="PS50011"/>
    </source>
</evidence>
<organism evidence="2 3">
    <name type="scientific">Hydnum rufescens UP504</name>
    <dbReference type="NCBI Taxonomy" id="1448309"/>
    <lineage>
        <taxon>Eukaryota</taxon>
        <taxon>Fungi</taxon>
        <taxon>Dikarya</taxon>
        <taxon>Basidiomycota</taxon>
        <taxon>Agaricomycotina</taxon>
        <taxon>Agaricomycetes</taxon>
        <taxon>Cantharellales</taxon>
        <taxon>Hydnaceae</taxon>
        <taxon>Hydnum</taxon>
    </lineage>
</organism>